<evidence type="ECO:0000256" key="13">
    <source>
        <dbReference type="PIRSR" id="PIRSR602401-1"/>
    </source>
</evidence>
<name>A0A3Q0H9S6_ALLSI</name>
<dbReference type="KEGG" id="asn:102377911"/>
<keyword evidence="8" id="KW-0492">Microsome</keyword>
<keyword evidence="5 13" id="KW-0349">Heme</keyword>
<dbReference type="Pfam" id="PF00067">
    <property type="entry name" value="p450"/>
    <property type="match status" value="1"/>
</dbReference>
<dbReference type="Gene3D" id="1.10.630.10">
    <property type="entry name" value="Cytochrome P450"/>
    <property type="match status" value="1"/>
</dbReference>
<dbReference type="GO" id="GO:0020037">
    <property type="term" value="F:heme binding"/>
    <property type="evidence" value="ECO:0007669"/>
    <property type="project" value="InterPro"/>
</dbReference>
<dbReference type="PRINTS" id="PR01684">
    <property type="entry name" value="EP450ICYP2A"/>
</dbReference>
<evidence type="ECO:0000256" key="14">
    <source>
        <dbReference type="RuleBase" id="RU000461"/>
    </source>
</evidence>
<gene>
    <name evidence="17" type="primary">LOC102377911</name>
</gene>
<keyword evidence="6 13" id="KW-0479">Metal-binding</keyword>
<dbReference type="AlphaFoldDB" id="A0A3Q0H9S6"/>
<keyword evidence="12 15" id="KW-0472">Membrane</keyword>
<dbReference type="GO" id="GO:0019373">
    <property type="term" value="P:epoxygenase P450 pathway"/>
    <property type="evidence" value="ECO:0007669"/>
    <property type="project" value="TreeGrafter"/>
</dbReference>
<comment type="cofactor">
    <cofactor evidence="1 13">
        <name>heme</name>
        <dbReference type="ChEBI" id="CHEBI:30413"/>
    </cofactor>
</comment>
<evidence type="ECO:0000256" key="8">
    <source>
        <dbReference type="ARBA" id="ARBA00022848"/>
    </source>
</evidence>
<dbReference type="GO" id="GO:0005506">
    <property type="term" value="F:iron ion binding"/>
    <property type="evidence" value="ECO:0007669"/>
    <property type="project" value="InterPro"/>
</dbReference>
<evidence type="ECO:0000256" key="2">
    <source>
        <dbReference type="ARBA" id="ARBA00004174"/>
    </source>
</evidence>
<dbReference type="PRINTS" id="PR00385">
    <property type="entry name" value="P450"/>
</dbReference>
<reference evidence="17" key="1">
    <citation type="submission" date="2025-08" db="UniProtKB">
        <authorList>
            <consortium name="RefSeq"/>
        </authorList>
    </citation>
    <scope>IDENTIFICATION</scope>
</reference>
<keyword evidence="10 13" id="KW-0408">Iron</keyword>
<evidence type="ECO:0000256" key="9">
    <source>
        <dbReference type="ARBA" id="ARBA00023002"/>
    </source>
</evidence>
<evidence type="ECO:0000256" key="1">
    <source>
        <dbReference type="ARBA" id="ARBA00001971"/>
    </source>
</evidence>
<dbReference type="GeneID" id="102377911"/>
<dbReference type="GO" id="GO:0016712">
    <property type="term" value="F:oxidoreductase activity, acting on paired donors, with incorporation or reduction of molecular oxygen, reduced flavin or flavoprotein as one donor, and incorporation of one atom of oxygen"/>
    <property type="evidence" value="ECO:0007669"/>
    <property type="project" value="InterPro"/>
</dbReference>
<keyword evidence="11 14" id="KW-0503">Monooxygenase</keyword>
<dbReference type="CDD" id="cd11026">
    <property type="entry name" value="CYP2"/>
    <property type="match status" value="1"/>
</dbReference>
<comment type="similarity">
    <text evidence="4 14">Belongs to the cytochrome P450 family.</text>
</comment>
<evidence type="ECO:0000256" key="12">
    <source>
        <dbReference type="ARBA" id="ARBA00023136"/>
    </source>
</evidence>
<dbReference type="SUPFAM" id="SSF48264">
    <property type="entry name" value="Cytochrome P450"/>
    <property type="match status" value="1"/>
</dbReference>
<dbReference type="InterPro" id="IPR036396">
    <property type="entry name" value="Cyt_P450_sf"/>
</dbReference>
<dbReference type="GO" id="GO:0008392">
    <property type="term" value="F:arachidonate epoxygenase activity"/>
    <property type="evidence" value="ECO:0007669"/>
    <property type="project" value="TreeGrafter"/>
</dbReference>
<dbReference type="PANTHER" id="PTHR24300">
    <property type="entry name" value="CYTOCHROME P450 508A4-RELATED"/>
    <property type="match status" value="1"/>
</dbReference>
<keyword evidence="16" id="KW-1185">Reference proteome</keyword>
<dbReference type="FunFam" id="1.10.630.10:FF:000238">
    <property type="entry name" value="Cytochrome P450 2A6"/>
    <property type="match status" value="1"/>
</dbReference>
<accession>A0A3Q0H9S6</accession>
<dbReference type="Proteomes" id="UP000189705">
    <property type="component" value="Unplaced"/>
</dbReference>
<feature type="binding site" description="axial binding residue" evidence="13">
    <location>
        <position position="439"/>
    </location>
    <ligand>
        <name>heme</name>
        <dbReference type="ChEBI" id="CHEBI:30413"/>
    </ligand>
    <ligandPart>
        <name>Fe</name>
        <dbReference type="ChEBI" id="CHEBI:18248"/>
    </ligandPart>
</feature>
<evidence type="ECO:0000256" key="6">
    <source>
        <dbReference type="ARBA" id="ARBA00022723"/>
    </source>
</evidence>
<dbReference type="InterPro" id="IPR002401">
    <property type="entry name" value="Cyt_P450_E_grp-I"/>
</dbReference>
<evidence type="ECO:0000256" key="3">
    <source>
        <dbReference type="ARBA" id="ARBA00004406"/>
    </source>
</evidence>
<evidence type="ECO:0000256" key="4">
    <source>
        <dbReference type="ARBA" id="ARBA00010617"/>
    </source>
</evidence>
<dbReference type="PANTHER" id="PTHR24300:SF424">
    <property type="entry name" value="CYTOCHROME P450"/>
    <property type="match status" value="1"/>
</dbReference>
<dbReference type="InterPro" id="IPR050182">
    <property type="entry name" value="Cytochrome_P450_fam2"/>
</dbReference>
<dbReference type="PRINTS" id="PR00463">
    <property type="entry name" value="EP450I"/>
</dbReference>
<evidence type="ECO:0000313" key="16">
    <source>
        <dbReference type="Proteomes" id="UP000189705"/>
    </source>
</evidence>
<dbReference type="InterPro" id="IPR001128">
    <property type="entry name" value="Cyt_P450"/>
</dbReference>
<evidence type="ECO:0000256" key="7">
    <source>
        <dbReference type="ARBA" id="ARBA00022824"/>
    </source>
</evidence>
<dbReference type="RefSeq" id="XP_025068819.1">
    <property type="nucleotide sequence ID" value="XM_025213034.1"/>
</dbReference>
<evidence type="ECO:0000256" key="11">
    <source>
        <dbReference type="ARBA" id="ARBA00023033"/>
    </source>
</evidence>
<dbReference type="GO" id="GO:0005789">
    <property type="term" value="C:endoplasmic reticulum membrane"/>
    <property type="evidence" value="ECO:0007669"/>
    <property type="project" value="UniProtKB-SubCell"/>
</dbReference>
<evidence type="ECO:0000256" key="10">
    <source>
        <dbReference type="ARBA" id="ARBA00023004"/>
    </source>
</evidence>
<proteinExistence type="inferred from homology"/>
<evidence type="ECO:0000313" key="17">
    <source>
        <dbReference type="RefSeq" id="XP_025068819.1"/>
    </source>
</evidence>
<keyword evidence="7" id="KW-0256">Endoplasmic reticulum</keyword>
<dbReference type="InParanoid" id="A0A3Q0H9S6"/>
<feature type="transmembrane region" description="Helical" evidence="15">
    <location>
        <begin position="6"/>
        <end position="22"/>
    </location>
</feature>
<dbReference type="STRING" id="38654.A0A3Q0H9S6"/>
<keyword evidence="15" id="KW-0812">Transmembrane</keyword>
<protein>
    <submittedName>
        <fullName evidence="17">Cytochrome P450 2G1-like</fullName>
    </submittedName>
</protein>
<dbReference type="InterPro" id="IPR017972">
    <property type="entry name" value="Cyt_P450_CS"/>
</dbReference>
<sequence>MEVGDTVTLLLVACAAGLMIFWQQKQRQKPGKLPPGPTLLQILGYGLQLKQRGLNKLLTKIREKHGPVFTVNTGRRQIVFLCDLDSVREALVHQGQKFSGRAIFNSIDRYFQGHGVGTANGEEWKQLRHFSTSTLRNFGMGKRSIEERVGEEARHLAEEIGKAEGSPFDPTLIVTHAVSNVICSIVFGNQFDYKDQKFLTLMNATHNFLEDISSIWSLFCEVFPRIMQYVPSPHSQLYHHYKAIHDFIMERVRMNQQSLDPSCPRDFIDSFLIRMEEEKQNPQSVFKTRNLVETAIQVFLAGTETTSSTLSYGFLLLVKYPEVQDKVHEEVDRVIGRTHSPAMSDRGRMPYTNAVIHEIQRFANVTPVGLPHRVTCDTHFRGYFLPKDTDVWAVLGMVLQDPKHFKDPGNFHPERFLDEEGRFKKNDAFLPFSTGKRGCLGKSLALMELFLMLTTILQRFTLKSPIPAQEIDLTPTESGIAIVPPRFELCALPREEAL</sequence>
<dbReference type="GO" id="GO:0006805">
    <property type="term" value="P:xenobiotic metabolic process"/>
    <property type="evidence" value="ECO:0007669"/>
    <property type="project" value="TreeGrafter"/>
</dbReference>
<evidence type="ECO:0000256" key="5">
    <source>
        <dbReference type="ARBA" id="ARBA00022617"/>
    </source>
</evidence>
<keyword evidence="15" id="KW-1133">Transmembrane helix</keyword>
<comment type="subcellular location">
    <subcellularLocation>
        <location evidence="3">Endoplasmic reticulum membrane</location>
        <topology evidence="3">Peripheral membrane protein</topology>
    </subcellularLocation>
    <subcellularLocation>
        <location evidence="2">Microsome membrane</location>
        <topology evidence="2">Peripheral membrane protein</topology>
    </subcellularLocation>
</comment>
<dbReference type="InterPro" id="IPR008067">
    <property type="entry name" value="Cyt_P450_E_grp-I_CYP2A-like"/>
</dbReference>
<organism evidence="16 17">
    <name type="scientific">Alligator sinensis</name>
    <name type="common">Chinese alligator</name>
    <dbReference type="NCBI Taxonomy" id="38654"/>
    <lineage>
        <taxon>Eukaryota</taxon>
        <taxon>Metazoa</taxon>
        <taxon>Chordata</taxon>
        <taxon>Craniata</taxon>
        <taxon>Vertebrata</taxon>
        <taxon>Euteleostomi</taxon>
        <taxon>Archelosauria</taxon>
        <taxon>Archosauria</taxon>
        <taxon>Crocodylia</taxon>
        <taxon>Alligatoridae</taxon>
        <taxon>Alligatorinae</taxon>
        <taxon>Alligator</taxon>
    </lineage>
</organism>
<dbReference type="PROSITE" id="PS00086">
    <property type="entry name" value="CYTOCHROME_P450"/>
    <property type="match status" value="1"/>
</dbReference>
<keyword evidence="9 14" id="KW-0560">Oxidoreductase</keyword>
<evidence type="ECO:0000256" key="15">
    <source>
        <dbReference type="SAM" id="Phobius"/>
    </source>
</evidence>